<accession>Q56689</accession>
<evidence type="ECO:0000256" key="4">
    <source>
        <dbReference type="SAM" id="Phobius"/>
    </source>
</evidence>
<dbReference type="AlphaFoldDB" id="Q56689"/>
<dbReference type="InterPro" id="IPR001867">
    <property type="entry name" value="OmpR/PhoB-type_DNA-bd"/>
</dbReference>
<feature type="compositionally biased region" description="Polar residues" evidence="3">
    <location>
        <begin position="130"/>
        <end position="143"/>
    </location>
</feature>
<keyword evidence="4" id="KW-0472">Membrane</keyword>
<proteinExistence type="predicted"/>
<feature type="transmembrane region" description="Helical" evidence="4">
    <location>
        <begin position="174"/>
        <end position="196"/>
    </location>
</feature>
<evidence type="ECO:0000256" key="3">
    <source>
        <dbReference type="SAM" id="MobiDB-lite"/>
    </source>
</evidence>
<dbReference type="Gene3D" id="1.10.10.10">
    <property type="entry name" value="Winged helix-like DNA-binding domain superfamily/Winged helix DNA-binding domain"/>
    <property type="match status" value="1"/>
</dbReference>
<feature type="compositionally biased region" description="Polar residues" evidence="3">
    <location>
        <begin position="155"/>
        <end position="171"/>
    </location>
</feature>
<organism evidence="6">
    <name type="scientific">Aliivibrio fischeri</name>
    <name type="common">Vibrio fischeri</name>
    <dbReference type="NCBI Taxonomy" id="668"/>
    <lineage>
        <taxon>Bacteria</taxon>
        <taxon>Pseudomonadati</taxon>
        <taxon>Pseudomonadota</taxon>
        <taxon>Gammaproteobacteria</taxon>
        <taxon>Vibrionales</taxon>
        <taxon>Vibrionaceae</taxon>
        <taxon>Aliivibrio</taxon>
    </lineage>
</organism>
<dbReference type="InterPro" id="IPR016032">
    <property type="entry name" value="Sig_transdc_resp-reg_C-effctor"/>
</dbReference>
<protein>
    <submittedName>
        <fullName evidence="6">ToxR protein</fullName>
    </submittedName>
</protein>
<evidence type="ECO:0000259" key="5">
    <source>
        <dbReference type="PROSITE" id="PS51755"/>
    </source>
</evidence>
<reference evidence="6" key="1">
    <citation type="journal article" date="1994" name="J. Bacteriol.">
        <title>The light organ symbiont Vibrio fischeri possesses a homolog of the Vibrio cholerae transmembrane transcriptional activator ToxR.</title>
        <authorList>
            <person name="Katiyar S.K."/>
            <person name="Edlind T.D."/>
        </authorList>
    </citation>
    <scope>NUCLEOTIDE SEQUENCE</scope>
    <source>
        <strain evidence="6">MJ-A1</strain>
    </source>
</reference>
<evidence type="ECO:0000313" key="6">
    <source>
        <dbReference type="EMBL" id="AAA20502.1"/>
    </source>
</evidence>
<keyword evidence="1 2" id="KW-0238">DNA-binding</keyword>
<keyword evidence="4" id="KW-1133">Transmembrane helix</keyword>
<dbReference type="PROSITE" id="PS51755">
    <property type="entry name" value="OMPR_PHOB"/>
    <property type="match status" value="1"/>
</dbReference>
<dbReference type="SMART" id="SM00862">
    <property type="entry name" value="Trans_reg_C"/>
    <property type="match status" value="1"/>
</dbReference>
<dbReference type="Pfam" id="PF00486">
    <property type="entry name" value="Trans_reg_C"/>
    <property type="match status" value="1"/>
</dbReference>
<dbReference type="GO" id="GO:0000160">
    <property type="term" value="P:phosphorelay signal transduction system"/>
    <property type="evidence" value="ECO:0007669"/>
    <property type="project" value="InterPro"/>
</dbReference>
<feature type="region of interest" description="Disordered" evidence="3">
    <location>
        <begin position="116"/>
        <end position="171"/>
    </location>
</feature>
<dbReference type="GO" id="GO:0006355">
    <property type="term" value="P:regulation of DNA-templated transcription"/>
    <property type="evidence" value="ECO:0007669"/>
    <property type="project" value="InterPro"/>
</dbReference>
<dbReference type="InterPro" id="IPR036388">
    <property type="entry name" value="WH-like_DNA-bd_sf"/>
</dbReference>
<feature type="domain" description="OmpR/PhoB-type" evidence="5">
    <location>
        <begin position="5"/>
        <end position="109"/>
    </location>
</feature>
<dbReference type="GO" id="GO:0003677">
    <property type="term" value="F:DNA binding"/>
    <property type="evidence" value="ECO:0007669"/>
    <property type="project" value="UniProtKB-UniRule"/>
</dbReference>
<dbReference type="CDD" id="cd00383">
    <property type="entry name" value="trans_reg_C"/>
    <property type="match status" value="1"/>
</dbReference>
<dbReference type="SUPFAM" id="SSF46894">
    <property type="entry name" value="C-terminal effector domain of the bipartite response regulators"/>
    <property type="match status" value="1"/>
</dbReference>
<evidence type="ECO:0000256" key="2">
    <source>
        <dbReference type="PROSITE-ProRule" id="PRU01091"/>
    </source>
</evidence>
<keyword evidence="4" id="KW-0812">Transmembrane</keyword>
<evidence type="ECO:0000256" key="1">
    <source>
        <dbReference type="ARBA" id="ARBA00023125"/>
    </source>
</evidence>
<gene>
    <name evidence="6" type="primary">toxR</name>
</gene>
<name>Q56689_ALIFS</name>
<dbReference type="EMBL" id="L29053">
    <property type="protein sequence ID" value="AAA20502.1"/>
    <property type="molecule type" value="Genomic_DNA"/>
</dbReference>
<sequence>MNTENNKIIIGDRFLFDPNDNSLIDTLNDDEIIRLGGNESRVLSLLIQEPGKVVSRHELHEYVWRDQGFEVDDSSLTQAISTLRKMLQDPTKLPVYVKTVPKRGYQFISTAVAQVDPDQQTEAETEHNLENTPSIDSLNTASVHQDDAQEAQAVAPQQNATINQPSTTNSTPQAHLSLLGTIMLIIAFVLPIIAYVNHTPKSDAFVEVANYDNTPVFVPVNHPSIERWKPLIEQCTNFYNSKHTDSLKPIEVIATSGQPNQITLNYIHSEEHSDQSISVRLLIDQKGWIRYVDKQRAVTSIQTFITLNPANYLSNR</sequence>
<feature type="DNA-binding region" description="OmpR/PhoB-type" evidence="2">
    <location>
        <begin position="5"/>
        <end position="109"/>
    </location>
</feature>